<dbReference type="NCBIfam" id="NF002769">
    <property type="entry name" value="PRK02853.1"/>
    <property type="match status" value="1"/>
</dbReference>
<evidence type="ECO:0000313" key="4">
    <source>
        <dbReference type="Proteomes" id="UP001555786"/>
    </source>
</evidence>
<proteinExistence type="inferred from homology"/>
<dbReference type="PIRSF" id="PIRSF032146">
    <property type="entry name" value="UCP032146"/>
    <property type="match status" value="1"/>
</dbReference>
<dbReference type="InterPro" id="IPR008321">
    <property type="entry name" value="UCP032146"/>
</dbReference>
<dbReference type="Pfam" id="PF06793">
    <property type="entry name" value="UPF0262"/>
    <property type="match status" value="1"/>
</dbReference>
<name>A0ABV6ZDZ5_9HYPH</name>
<reference evidence="2 4" key="1">
    <citation type="submission" date="2024-07" db="EMBL/GenBank/DDBJ databases">
        <title>Description of Labrys sedimenti sp. nov., isolated from a diclofenac-degrading enrichment culture.</title>
        <authorList>
            <person name="Tancsics A."/>
            <person name="Csepanyi A."/>
        </authorList>
    </citation>
    <scope>NUCLEOTIDE SEQUENCE [LARGE SCALE GENOMIC DNA]</scope>
    <source>
        <strain evidence="2 4">LMG 23578</strain>
    </source>
</reference>
<organism evidence="3 5">
    <name type="scientific">Labrys neptuniae</name>
    <dbReference type="NCBI Taxonomy" id="376174"/>
    <lineage>
        <taxon>Bacteria</taxon>
        <taxon>Pseudomonadati</taxon>
        <taxon>Pseudomonadota</taxon>
        <taxon>Alphaproteobacteria</taxon>
        <taxon>Hyphomicrobiales</taxon>
        <taxon>Xanthobacteraceae</taxon>
        <taxon>Labrys</taxon>
    </lineage>
</organism>
<dbReference type="EMBL" id="JBHGPK010000003">
    <property type="protein sequence ID" value="MFC2250403.1"/>
    <property type="molecule type" value="Genomic_DNA"/>
</dbReference>
<keyword evidence="4" id="KW-1185">Reference proteome</keyword>
<dbReference type="RefSeq" id="WP_311942671.1">
    <property type="nucleotide sequence ID" value="NZ_JAVSCS010000037.1"/>
</dbReference>
<accession>A0ABV6ZDZ5</accession>
<protein>
    <recommendedName>
        <fullName evidence="1">UPF0262 protein ABXS05_19950</fullName>
    </recommendedName>
</protein>
<evidence type="ECO:0000313" key="5">
    <source>
        <dbReference type="Proteomes" id="UP001595190"/>
    </source>
</evidence>
<comment type="similarity">
    <text evidence="1">Belongs to the UPF0262 family.</text>
</comment>
<dbReference type="Proteomes" id="UP001555786">
    <property type="component" value="Unassembled WGS sequence"/>
</dbReference>
<gene>
    <name evidence="2" type="ORF">ABXS05_19950</name>
    <name evidence="3" type="ORF">ACETRX_12330</name>
</gene>
<sequence length="162" mass="18289">MDNEEFSPTCRLIAVHLDERSIGRGSQDQEHERRVAAYDLIEENVFSPVGYDAGPYGLHISLQDGRLVLDIRDADSQPVVVHILSLTPLRRVVRDYFTICDSYYAAIRSATPSQIETIDMARRGLHNEGSEILRERLAGKIGLDLSTARRLFTLVSALYWKG</sequence>
<evidence type="ECO:0000313" key="2">
    <source>
        <dbReference type="EMBL" id="MEW9307837.1"/>
    </source>
</evidence>
<reference evidence="3 5" key="2">
    <citation type="submission" date="2024-09" db="EMBL/GenBank/DDBJ databases">
        <title>Description of Labrys sedimenti sp. nov., isolated from a diclofenac-degrading enrichment culture, and genome-based reclassification of Labrys portucalensis as a later heterotypic synonym of Labrys neptuniae.</title>
        <authorList>
            <person name="Tancsics A."/>
            <person name="Csepanyi A."/>
        </authorList>
    </citation>
    <scope>NUCLEOTIDE SEQUENCE [LARGE SCALE GENOMIC DNA]</scope>
    <source>
        <strain evidence="3 5">LMG 23412</strain>
    </source>
</reference>
<dbReference type="HAMAP" id="MF_00678">
    <property type="entry name" value="UPF0262"/>
    <property type="match status" value="1"/>
</dbReference>
<evidence type="ECO:0000256" key="1">
    <source>
        <dbReference type="HAMAP-Rule" id="MF_00678"/>
    </source>
</evidence>
<comment type="caution">
    <text evidence="3">The sequence shown here is derived from an EMBL/GenBank/DDBJ whole genome shotgun (WGS) entry which is preliminary data.</text>
</comment>
<evidence type="ECO:0000313" key="3">
    <source>
        <dbReference type="EMBL" id="MFC2250403.1"/>
    </source>
</evidence>
<dbReference type="EMBL" id="JBFNQD010000007">
    <property type="protein sequence ID" value="MEW9307837.1"/>
    <property type="molecule type" value="Genomic_DNA"/>
</dbReference>
<dbReference type="Proteomes" id="UP001595190">
    <property type="component" value="Unassembled WGS sequence"/>
</dbReference>